<organism evidence="1 2">
    <name type="scientific">Kribbella aluminosa</name>
    <dbReference type="NCBI Taxonomy" id="416017"/>
    <lineage>
        <taxon>Bacteria</taxon>
        <taxon>Bacillati</taxon>
        <taxon>Actinomycetota</taxon>
        <taxon>Actinomycetes</taxon>
        <taxon>Propionibacteriales</taxon>
        <taxon>Kribbellaceae</taxon>
        <taxon>Kribbella</taxon>
    </lineage>
</organism>
<evidence type="ECO:0000313" key="1">
    <source>
        <dbReference type="EMBL" id="MBP2356428.1"/>
    </source>
</evidence>
<dbReference type="SUPFAM" id="SSF53474">
    <property type="entry name" value="alpha/beta-Hydrolases"/>
    <property type="match status" value="1"/>
</dbReference>
<protein>
    <submittedName>
        <fullName evidence="1">Pimeloyl-ACP methyl ester carboxylesterase</fullName>
    </submittedName>
</protein>
<accession>A0ABS4UXP7</accession>
<dbReference type="Gene3D" id="3.40.50.1820">
    <property type="entry name" value="alpha/beta hydrolase"/>
    <property type="match status" value="1"/>
</dbReference>
<dbReference type="RefSeq" id="WP_209698946.1">
    <property type="nucleotide sequence ID" value="NZ_BAAAVU010000024.1"/>
</dbReference>
<gene>
    <name evidence="1" type="ORF">JOF29_007538</name>
</gene>
<name>A0ABS4UXP7_9ACTN</name>
<dbReference type="InterPro" id="IPR029058">
    <property type="entry name" value="AB_hydrolase_fold"/>
</dbReference>
<comment type="caution">
    <text evidence="1">The sequence shown here is derived from an EMBL/GenBank/DDBJ whole genome shotgun (WGS) entry which is preliminary data.</text>
</comment>
<evidence type="ECO:0000313" key="2">
    <source>
        <dbReference type="Proteomes" id="UP000755585"/>
    </source>
</evidence>
<dbReference type="Proteomes" id="UP000755585">
    <property type="component" value="Unassembled WGS sequence"/>
</dbReference>
<reference evidence="1 2" key="1">
    <citation type="submission" date="2021-03" db="EMBL/GenBank/DDBJ databases">
        <title>Sequencing the genomes of 1000 actinobacteria strains.</title>
        <authorList>
            <person name="Klenk H.-P."/>
        </authorList>
    </citation>
    <scope>NUCLEOTIDE SEQUENCE [LARGE SCALE GENOMIC DNA]</scope>
    <source>
        <strain evidence="1 2">DSM 18824</strain>
    </source>
</reference>
<keyword evidence="2" id="KW-1185">Reference proteome</keyword>
<sequence length="97" mass="10410">MRAGAIPMVVSRRRGLRARIEAYDAWLAASPGVPKLLLTFEGSPTLLIGAELAEWCTANIAALEVVHCGEAGHHAAEDSPKEIAAEISGWLGRHKLR</sequence>
<proteinExistence type="predicted"/>
<dbReference type="EMBL" id="JAGINT010000002">
    <property type="protein sequence ID" value="MBP2356428.1"/>
    <property type="molecule type" value="Genomic_DNA"/>
</dbReference>